<feature type="signal peptide" evidence="1">
    <location>
        <begin position="1"/>
        <end position="23"/>
    </location>
</feature>
<keyword evidence="1" id="KW-0732">Signal</keyword>
<sequence>MKTKTVYYLTFVLTMLVCIQSHAQNRGTLLNPFLGIAGTRGSDEIRTPSFGATAEFFLDETFSVGAIVTYSTVEPEVSFTDEDTQTNGLTIGAFANYYWTDSESFNFYTGIGLGYDGHDGPYVDGSIYFEIHAGGRYQLSENLGLFAELGYGLALFKLGMSFKL</sequence>
<evidence type="ECO:0000256" key="1">
    <source>
        <dbReference type="SAM" id="SignalP"/>
    </source>
</evidence>
<comment type="caution">
    <text evidence="2">The sequence shown here is derived from an EMBL/GenBank/DDBJ whole genome shotgun (WGS) entry which is preliminary data.</text>
</comment>
<name>A0A9X1FD50_9FLAO</name>
<dbReference type="AlphaFoldDB" id="A0A9X1FD50"/>
<feature type="chain" id="PRO_5040807309" description="Outer membrane protein beta-barrel domain-containing protein" evidence="1">
    <location>
        <begin position="24"/>
        <end position="164"/>
    </location>
</feature>
<dbReference type="Proteomes" id="UP001138894">
    <property type="component" value="Unassembled WGS sequence"/>
</dbReference>
<evidence type="ECO:0008006" key="4">
    <source>
        <dbReference type="Google" id="ProtNLM"/>
    </source>
</evidence>
<gene>
    <name evidence="2" type="ORF">KCG49_16095</name>
</gene>
<organism evidence="2 3">
    <name type="scientific">Winogradskyella luteola</name>
    <dbReference type="NCBI Taxonomy" id="2828330"/>
    <lineage>
        <taxon>Bacteria</taxon>
        <taxon>Pseudomonadati</taxon>
        <taxon>Bacteroidota</taxon>
        <taxon>Flavobacteriia</taxon>
        <taxon>Flavobacteriales</taxon>
        <taxon>Flavobacteriaceae</taxon>
        <taxon>Winogradskyella</taxon>
    </lineage>
</organism>
<dbReference type="EMBL" id="JAGSPD010000024">
    <property type="protein sequence ID" value="MBV7270710.1"/>
    <property type="molecule type" value="Genomic_DNA"/>
</dbReference>
<proteinExistence type="predicted"/>
<keyword evidence="3" id="KW-1185">Reference proteome</keyword>
<protein>
    <recommendedName>
        <fullName evidence="4">Outer membrane protein beta-barrel domain-containing protein</fullName>
    </recommendedName>
</protein>
<dbReference type="RefSeq" id="WP_218547977.1">
    <property type="nucleotide sequence ID" value="NZ_JAGSPD010000024.1"/>
</dbReference>
<evidence type="ECO:0000313" key="2">
    <source>
        <dbReference type="EMBL" id="MBV7270710.1"/>
    </source>
</evidence>
<accession>A0A9X1FD50</accession>
<evidence type="ECO:0000313" key="3">
    <source>
        <dbReference type="Proteomes" id="UP001138894"/>
    </source>
</evidence>
<reference evidence="2" key="1">
    <citation type="submission" date="2021-04" db="EMBL/GenBank/DDBJ databases">
        <authorList>
            <person name="Pira H."/>
            <person name="Risdian C."/>
            <person name="Wink J."/>
        </authorList>
    </citation>
    <scope>NUCLEOTIDE SEQUENCE</scope>
    <source>
        <strain evidence="2">WHY3</strain>
    </source>
</reference>